<evidence type="ECO:0000313" key="3">
    <source>
        <dbReference type="Proteomes" id="UP000593635"/>
    </source>
</evidence>
<dbReference type="Proteomes" id="UP000593635">
    <property type="component" value="Segment"/>
</dbReference>
<organism evidence="2 3">
    <name type="scientific">Bacillus phage DLc1</name>
    <dbReference type="NCBI Taxonomy" id="2777318"/>
    <lineage>
        <taxon>Viruses</taxon>
        <taxon>Duplodnaviria</taxon>
        <taxon>Heunggongvirae</taxon>
        <taxon>Uroviricota</taxon>
        <taxon>Caudoviricetes</taxon>
        <taxon>Salasmaviridae</taxon>
        <taxon>Huangshavirus</taxon>
        <taxon>Huangshavirus dlcuna</taxon>
    </lineage>
</organism>
<dbReference type="EMBL" id="MW012634">
    <property type="protein sequence ID" value="QOR56256.1"/>
    <property type="molecule type" value="Genomic_DNA"/>
</dbReference>
<dbReference type="KEGG" id="vg:65132275"/>
<name>A0A7M1RPT2_9CAUD</name>
<sequence>MKVEIVMFTGNTCGKCKGAKINLENLPEFAKDNLVLIEKNIDESNENYKELTEKVGVNKLPTFIINGDYENPLVGFEENFGKIQEVLGL</sequence>
<keyword evidence="3" id="KW-1185">Reference proteome</keyword>
<dbReference type="Gene3D" id="3.40.30.10">
    <property type="entry name" value="Glutaredoxin"/>
    <property type="match status" value="1"/>
</dbReference>
<dbReference type="InterPro" id="IPR013766">
    <property type="entry name" value="Thioredoxin_domain"/>
</dbReference>
<dbReference type="RefSeq" id="YP_010113737.1">
    <property type="nucleotide sequence ID" value="NC_055908.1"/>
</dbReference>
<dbReference type="GeneID" id="65132275"/>
<proteinExistence type="predicted"/>
<dbReference type="Pfam" id="PF00085">
    <property type="entry name" value="Thioredoxin"/>
    <property type="match status" value="1"/>
</dbReference>
<dbReference type="InterPro" id="IPR036249">
    <property type="entry name" value="Thioredoxin-like_sf"/>
</dbReference>
<protein>
    <recommendedName>
        <fullName evidence="1">Thioredoxin domain-containing protein</fullName>
    </recommendedName>
</protein>
<reference evidence="2 3" key="1">
    <citation type="submission" date="2020-09" db="EMBL/GenBank/DDBJ databases">
        <authorList>
            <person name="Li C."/>
            <person name="Ding Y."/>
            <person name="Wu Q."/>
        </authorList>
    </citation>
    <scope>NUCLEOTIDE SEQUENCE [LARGE SCALE GENOMIC DNA]</scope>
</reference>
<dbReference type="SUPFAM" id="SSF52833">
    <property type="entry name" value="Thioredoxin-like"/>
    <property type="match status" value="1"/>
</dbReference>
<accession>A0A7M1RPT2</accession>
<evidence type="ECO:0000313" key="2">
    <source>
        <dbReference type="EMBL" id="QOR56256.1"/>
    </source>
</evidence>
<feature type="domain" description="Thioredoxin" evidence="1">
    <location>
        <begin position="5"/>
        <end position="68"/>
    </location>
</feature>
<evidence type="ECO:0000259" key="1">
    <source>
        <dbReference type="Pfam" id="PF00085"/>
    </source>
</evidence>